<evidence type="ECO:0000259" key="3">
    <source>
        <dbReference type="PROSITE" id="PS51186"/>
    </source>
</evidence>
<dbReference type="EMBL" id="BAABRR010000004">
    <property type="protein sequence ID" value="GAA5518604.1"/>
    <property type="molecule type" value="Genomic_DNA"/>
</dbReference>
<organism evidence="4 5">
    <name type="scientific">Demequina sediminis</name>
    <dbReference type="NCBI Taxonomy" id="1930058"/>
    <lineage>
        <taxon>Bacteria</taxon>
        <taxon>Bacillati</taxon>
        <taxon>Actinomycetota</taxon>
        <taxon>Actinomycetes</taxon>
        <taxon>Micrococcales</taxon>
        <taxon>Demequinaceae</taxon>
        <taxon>Demequina</taxon>
    </lineage>
</organism>
<dbReference type="InterPro" id="IPR000182">
    <property type="entry name" value="GNAT_dom"/>
</dbReference>
<evidence type="ECO:0000313" key="5">
    <source>
        <dbReference type="Proteomes" id="UP001426770"/>
    </source>
</evidence>
<comment type="caution">
    <text evidence="4">The sequence shown here is derived from an EMBL/GenBank/DDBJ whole genome shotgun (WGS) entry which is preliminary data.</text>
</comment>
<accession>A0ABP9WFJ2</accession>
<name>A0ABP9WFJ2_9MICO</name>
<dbReference type="PANTHER" id="PTHR43877">
    <property type="entry name" value="AMINOALKYLPHOSPHONATE N-ACETYLTRANSFERASE-RELATED-RELATED"/>
    <property type="match status" value="1"/>
</dbReference>
<dbReference type="PROSITE" id="PS51186">
    <property type="entry name" value="GNAT"/>
    <property type="match status" value="1"/>
</dbReference>
<protein>
    <recommendedName>
        <fullName evidence="3">N-acetyltransferase domain-containing protein</fullName>
    </recommendedName>
</protein>
<dbReference type="InterPro" id="IPR050832">
    <property type="entry name" value="Bact_Acetyltransf"/>
</dbReference>
<dbReference type="InterPro" id="IPR016181">
    <property type="entry name" value="Acyl_CoA_acyltransferase"/>
</dbReference>
<proteinExistence type="predicted"/>
<dbReference type="Pfam" id="PF00583">
    <property type="entry name" value="Acetyltransf_1"/>
    <property type="match status" value="1"/>
</dbReference>
<feature type="domain" description="N-acetyltransferase" evidence="3">
    <location>
        <begin position="7"/>
        <end position="158"/>
    </location>
</feature>
<evidence type="ECO:0000256" key="2">
    <source>
        <dbReference type="ARBA" id="ARBA00023315"/>
    </source>
</evidence>
<evidence type="ECO:0000256" key="1">
    <source>
        <dbReference type="ARBA" id="ARBA00022679"/>
    </source>
</evidence>
<reference evidence="4 5" key="1">
    <citation type="submission" date="2024-02" db="EMBL/GenBank/DDBJ databases">
        <title>Lysinimicrobium sediminis NBRC 112286.</title>
        <authorList>
            <person name="Ichikawa N."/>
            <person name="Katano-Makiyama Y."/>
            <person name="Hidaka K."/>
        </authorList>
    </citation>
    <scope>NUCLEOTIDE SEQUENCE [LARGE SCALE GENOMIC DNA]</scope>
    <source>
        <strain evidence="4 5">NBRC 112286</strain>
    </source>
</reference>
<dbReference type="Gene3D" id="3.40.630.30">
    <property type="match status" value="1"/>
</dbReference>
<keyword evidence="2" id="KW-0012">Acyltransferase</keyword>
<dbReference type="CDD" id="cd04301">
    <property type="entry name" value="NAT_SF"/>
    <property type="match status" value="1"/>
</dbReference>
<dbReference type="RefSeq" id="WP_345378930.1">
    <property type="nucleotide sequence ID" value="NZ_BAABRR010000004.1"/>
</dbReference>
<evidence type="ECO:0000313" key="4">
    <source>
        <dbReference type="EMBL" id="GAA5518604.1"/>
    </source>
</evidence>
<keyword evidence="5" id="KW-1185">Reference proteome</keyword>
<gene>
    <name evidence="4" type="ORF">Lsed01_01034</name>
</gene>
<keyword evidence="1" id="KW-0808">Transferase</keyword>
<sequence>MNGRVTIDLDAGAAAAPEVIAVMHAAFTEYARTGQPSGAMTETVESLRGEVAAGTRLALVRRDGVVVASAKHERTDDGALYFGRLAVIPEARGQGWAGALVRALREHAHASGLAGLTCLVRADEPGNIALYERLGMVVSGRGERASRTGAILAVVEMRDAPVH</sequence>
<dbReference type="SUPFAM" id="SSF55729">
    <property type="entry name" value="Acyl-CoA N-acyltransferases (Nat)"/>
    <property type="match status" value="1"/>
</dbReference>
<dbReference type="Proteomes" id="UP001426770">
    <property type="component" value="Unassembled WGS sequence"/>
</dbReference>